<keyword evidence="2" id="KW-1185">Reference proteome</keyword>
<evidence type="ECO:0000313" key="2">
    <source>
        <dbReference type="Proteomes" id="UP000186955"/>
    </source>
</evidence>
<name>A0A1Q5TIB1_9EURO</name>
<dbReference type="EMBL" id="MNBE01000653">
    <property type="protein sequence ID" value="OKO99961.1"/>
    <property type="molecule type" value="Genomic_DNA"/>
</dbReference>
<dbReference type="AlphaFoldDB" id="A0A1Q5TIB1"/>
<sequence>MASNEPRNPEKPKRYCTECLACCVHSDPTSLGMSFLQPMERMDRPWQPAIADTMMGNGHRHKNIAETSSV</sequence>
<evidence type="ECO:0000313" key="1">
    <source>
        <dbReference type="EMBL" id="OKO99961.1"/>
    </source>
</evidence>
<reference evidence="1 2" key="1">
    <citation type="submission" date="2016-10" db="EMBL/GenBank/DDBJ databases">
        <title>Genome sequence of the ascomycete fungus Penicillium subrubescens.</title>
        <authorList>
            <person name="De Vries R.P."/>
            <person name="Peng M."/>
            <person name="Dilokpimol A."/>
            <person name="Hilden K."/>
            <person name="Makela M.R."/>
            <person name="Grigoriev I."/>
            <person name="Riley R."/>
            <person name="Granchi Z."/>
        </authorList>
    </citation>
    <scope>NUCLEOTIDE SEQUENCE [LARGE SCALE GENOMIC DNA]</scope>
    <source>
        <strain evidence="1 2">CBS 132785</strain>
    </source>
</reference>
<proteinExistence type="predicted"/>
<protein>
    <submittedName>
        <fullName evidence="1">Uncharacterized protein</fullName>
    </submittedName>
</protein>
<comment type="caution">
    <text evidence="1">The sequence shown here is derived from an EMBL/GenBank/DDBJ whole genome shotgun (WGS) entry which is preliminary data.</text>
</comment>
<dbReference type="Proteomes" id="UP000186955">
    <property type="component" value="Unassembled WGS sequence"/>
</dbReference>
<gene>
    <name evidence="1" type="ORF">PENSUB_8178</name>
</gene>
<accession>A0A1Q5TIB1</accession>
<organism evidence="1 2">
    <name type="scientific">Penicillium subrubescens</name>
    <dbReference type="NCBI Taxonomy" id="1316194"/>
    <lineage>
        <taxon>Eukaryota</taxon>
        <taxon>Fungi</taxon>
        <taxon>Dikarya</taxon>
        <taxon>Ascomycota</taxon>
        <taxon>Pezizomycotina</taxon>
        <taxon>Eurotiomycetes</taxon>
        <taxon>Eurotiomycetidae</taxon>
        <taxon>Eurotiales</taxon>
        <taxon>Aspergillaceae</taxon>
        <taxon>Penicillium</taxon>
    </lineage>
</organism>